<feature type="compositionally biased region" description="Basic and acidic residues" evidence="1">
    <location>
        <begin position="55"/>
        <end position="68"/>
    </location>
</feature>
<dbReference type="AlphaFoldDB" id="A0A199VL10"/>
<sequence>MESGSDSDAPEELTAFEGIKQDEEIRKIQKENIIRVAKEGKERRRKWAQRITQGKADKQEDAEVKETEQQEEEEEDHAVPGMLPSNIVDFLAAREKQTFASDSEEEEEIIQQKPKIKRKQKTSGPETVILKDLPPAECLRNSLEFLKRRKMQVSRSTSVLKNADQALRLLSSRGSLFSKH</sequence>
<dbReference type="STRING" id="4615.A0A199VL10"/>
<dbReference type="PANTHER" id="PTHR36387">
    <property type="entry name" value="UDP-N-ACETYLMURAMOYL-L-ALANYL-D-GLUTAMATE-2, 6-DIAMINOPIMELATE LIGASE"/>
    <property type="match status" value="1"/>
</dbReference>
<reference evidence="2 3" key="1">
    <citation type="journal article" date="2016" name="DNA Res.">
        <title>The draft genome of MD-2 pineapple using hybrid error correction of long reads.</title>
        <authorList>
            <person name="Redwan R.M."/>
            <person name="Saidin A."/>
            <person name="Kumar S.V."/>
        </authorList>
    </citation>
    <scope>NUCLEOTIDE SEQUENCE [LARGE SCALE GENOMIC DNA]</scope>
    <source>
        <strain evidence="3">cv. MD2</strain>
        <tissue evidence="2">Leaf</tissue>
    </source>
</reference>
<protein>
    <submittedName>
        <fullName evidence="2">Uncharacterized protein</fullName>
    </submittedName>
</protein>
<dbReference type="EMBL" id="LSRQ01001543">
    <property type="protein sequence ID" value="OAY77430.1"/>
    <property type="molecule type" value="Genomic_DNA"/>
</dbReference>
<organism evidence="2 3">
    <name type="scientific">Ananas comosus</name>
    <name type="common">Pineapple</name>
    <name type="synonym">Ananas ananas</name>
    <dbReference type="NCBI Taxonomy" id="4615"/>
    <lineage>
        <taxon>Eukaryota</taxon>
        <taxon>Viridiplantae</taxon>
        <taxon>Streptophyta</taxon>
        <taxon>Embryophyta</taxon>
        <taxon>Tracheophyta</taxon>
        <taxon>Spermatophyta</taxon>
        <taxon>Magnoliopsida</taxon>
        <taxon>Liliopsida</taxon>
        <taxon>Poales</taxon>
        <taxon>Bromeliaceae</taxon>
        <taxon>Bromelioideae</taxon>
        <taxon>Ananas</taxon>
    </lineage>
</organism>
<dbReference type="Proteomes" id="UP000092600">
    <property type="component" value="Unassembled WGS sequence"/>
</dbReference>
<evidence type="ECO:0000313" key="2">
    <source>
        <dbReference type="EMBL" id="OAY77430.1"/>
    </source>
</evidence>
<evidence type="ECO:0000256" key="1">
    <source>
        <dbReference type="SAM" id="MobiDB-lite"/>
    </source>
</evidence>
<proteinExistence type="predicted"/>
<gene>
    <name evidence="2" type="ORF">ACMD2_14749</name>
</gene>
<feature type="region of interest" description="Disordered" evidence="1">
    <location>
        <begin position="40"/>
        <end position="83"/>
    </location>
</feature>
<dbReference type="PANTHER" id="PTHR36387:SF2">
    <property type="entry name" value="UDP-N-ACETYLMURAMOYL-L-ALANYL-D-GLUTAMATE-2, 6-DIAMINOPIMELATE LIGASE"/>
    <property type="match status" value="1"/>
</dbReference>
<feature type="region of interest" description="Disordered" evidence="1">
    <location>
        <begin position="98"/>
        <end position="128"/>
    </location>
</feature>
<name>A0A199VL10_ANACO</name>
<evidence type="ECO:0000313" key="3">
    <source>
        <dbReference type="Proteomes" id="UP000092600"/>
    </source>
</evidence>
<accession>A0A199VL10</accession>
<comment type="caution">
    <text evidence="2">The sequence shown here is derived from an EMBL/GenBank/DDBJ whole genome shotgun (WGS) entry which is preliminary data.</text>
</comment>